<dbReference type="AlphaFoldDB" id="B8AJ43"/>
<reference evidence="1 2" key="1">
    <citation type="journal article" date="2005" name="PLoS Biol.">
        <title>The genomes of Oryza sativa: a history of duplications.</title>
        <authorList>
            <person name="Yu J."/>
            <person name="Wang J."/>
            <person name="Lin W."/>
            <person name="Li S."/>
            <person name="Li H."/>
            <person name="Zhou J."/>
            <person name="Ni P."/>
            <person name="Dong W."/>
            <person name="Hu S."/>
            <person name="Zeng C."/>
            <person name="Zhang J."/>
            <person name="Zhang Y."/>
            <person name="Li R."/>
            <person name="Xu Z."/>
            <person name="Li S."/>
            <person name="Li X."/>
            <person name="Zheng H."/>
            <person name="Cong L."/>
            <person name="Lin L."/>
            <person name="Yin J."/>
            <person name="Geng J."/>
            <person name="Li G."/>
            <person name="Shi J."/>
            <person name="Liu J."/>
            <person name="Lv H."/>
            <person name="Li J."/>
            <person name="Wang J."/>
            <person name="Deng Y."/>
            <person name="Ran L."/>
            <person name="Shi X."/>
            <person name="Wang X."/>
            <person name="Wu Q."/>
            <person name="Li C."/>
            <person name="Ren X."/>
            <person name="Wang J."/>
            <person name="Wang X."/>
            <person name="Li D."/>
            <person name="Liu D."/>
            <person name="Zhang X."/>
            <person name="Ji Z."/>
            <person name="Zhao W."/>
            <person name="Sun Y."/>
            <person name="Zhang Z."/>
            <person name="Bao J."/>
            <person name="Han Y."/>
            <person name="Dong L."/>
            <person name="Ji J."/>
            <person name="Chen P."/>
            <person name="Wu S."/>
            <person name="Liu J."/>
            <person name="Xiao Y."/>
            <person name="Bu D."/>
            <person name="Tan J."/>
            <person name="Yang L."/>
            <person name="Ye C."/>
            <person name="Zhang J."/>
            <person name="Xu J."/>
            <person name="Zhou Y."/>
            <person name="Yu Y."/>
            <person name="Zhang B."/>
            <person name="Zhuang S."/>
            <person name="Wei H."/>
            <person name="Liu B."/>
            <person name="Lei M."/>
            <person name="Yu H."/>
            <person name="Li Y."/>
            <person name="Xu H."/>
            <person name="Wei S."/>
            <person name="He X."/>
            <person name="Fang L."/>
            <person name="Zhang Z."/>
            <person name="Zhang Y."/>
            <person name="Huang X."/>
            <person name="Su Z."/>
            <person name="Tong W."/>
            <person name="Li J."/>
            <person name="Tong Z."/>
            <person name="Li S."/>
            <person name="Ye J."/>
            <person name="Wang L."/>
            <person name="Fang L."/>
            <person name="Lei T."/>
            <person name="Chen C."/>
            <person name="Chen H."/>
            <person name="Xu Z."/>
            <person name="Li H."/>
            <person name="Huang H."/>
            <person name="Zhang F."/>
            <person name="Xu H."/>
            <person name="Li N."/>
            <person name="Zhao C."/>
            <person name="Li S."/>
            <person name="Dong L."/>
            <person name="Huang Y."/>
            <person name="Li L."/>
            <person name="Xi Y."/>
            <person name="Qi Q."/>
            <person name="Li W."/>
            <person name="Zhang B."/>
            <person name="Hu W."/>
            <person name="Zhang Y."/>
            <person name="Tian X."/>
            <person name="Jiao Y."/>
            <person name="Liang X."/>
            <person name="Jin J."/>
            <person name="Gao L."/>
            <person name="Zheng W."/>
            <person name="Hao B."/>
            <person name="Liu S."/>
            <person name="Wang W."/>
            <person name="Yuan L."/>
            <person name="Cao M."/>
            <person name="McDermott J."/>
            <person name="Samudrala R."/>
            <person name="Wang J."/>
            <person name="Wong G.K."/>
            <person name="Yang H."/>
        </authorList>
    </citation>
    <scope>NUCLEOTIDE SEQUENCE [LARGE SCALE GENOMIC DNA]</scope>
    <source>
        <strain evidence="2">cv. 93-11</strain>
    </source>
</reference>
<name>B8AJ43_ORYSI</name>
<protein>
    <submittedName>
        <fullName evidence="1">Uncharacterized protein</fullName>
    </submittedName>
</protein>
<proteinExistence type="predicted"/>
<dbReference type="HOGENOM" id="CLU_991737_0_0_1"/>
<sequence>MIANDTILEGTKRPVDKLEDQDVVPSWTSTKPTRLAVVVVATAMVSMSTCCPGKNSWLLKMSNDTNSKDGTPRRNVPSCHNTSAVVPVQEMSITFSTAGALPPHPQILLEERAAGGMAVGKRGGGLRAERRWANAAAVCGRRRELEESLQSTVAMTMIHRSPFSLVIGARGIGELGAHGGGVAGRVPGEWSPTAAVRAGEVSASSARAGRVRARRRRQGELDLSSCRSRLPRAPAAGRSGGLPLPLLLLPVDDGVRFLWARRNAGERLPEGYEARHQAQRG</sequence>
<accession>B8AJ43</accession>
<evidence type="ECO:0000313" key="1">
    <source>
        <dbReference type="EMBL" id="EEC74062.1"/>
    </source>
</evidence>
<dbReference type="Gramene" id="BGIOSGA005553-TA">
    <property type="protein sequence ID" value="BGIOSGA005553-PA"/>
    <property type="gene ID" value="BGIOSGA005553"/>
</dbReference>
<organism evidence="1 2">
    <name type="scientific">Oryza sativa subsp. indica</name>
    <name type="common">Rice</name>
    <dbReference type="NCBI Taxonomy" id="39946"/>
    <lineage>
        <taxon>Eukaryota</taxon>
        <taxon>Viridiplantae</taxon>
        <taxon>Streptophyta</taxon>
        <taxon>Embryophyta</taxon>
        <taxon>Tracheophyta</taxon>
        <taxon>Spermatophyta</taxon>
        <taxon>Magnoliopsida</taxon>
        <taxon>Liliopsida</taxon>
        <taxon>Poales</taxon>
        <taxon>Poaceae</taxon>
        <taxon>BOP clade</taxon>
        <taxon>Oryzoideae</taxon>
        <taxon>Oryzeae</taxon>
        <taxon>Oryzinae</taxon>
        <taxon>Oryza</taxon>
        <taxon>Oryza sativa</taxon>
    </lineage>
</organism>
<dbReference type="EMBL" id="CM000127">
    <property type="protein sequence ID" value="EEC74062.1"/>
    <property type="molecule type" value="Genomic_DNA"/>
</dbReference>
<gene>
    <name evidence="1" type="ORF">OsI_09062</name>
</gene>
<evidence type="ECO:0000313" key="2">
    <source>
        <dbReference type="Proteomes" id="UP000007015"/>
    </source>
</evidence>
<dbReference type="Proteomes" id="UP000007015">
    <property type="component" value="Chromosome 2"/>
</dbReference>
<keyword evidence="2" id="KW-1185">Reference proteome</keyword>